<keyword evidence="1" id="KW-0732">Signal</keyword>
<feature type="signal peptide" evidence="1">
    <location>
        <begin position="1"/>
        <end position="22"/>
    </location>
</feature>
<dbReference type="Gene3D" id="1.50.10.10">
    <property type="match status" value="1"/>
</dbReference>
<dbReference type="InterPro" id="IPR008928">
    <property type="entry name" value="6-hairpin_glycosidase_sf"/>
</dbReference>
<dbReference type="EMBL" id="JBFOHL010000004">
    <property type="protein sequence ID" value="MEW9623814.1"/>
    <property type="molecule type" value="Genomic_DNA"/>
</dbReference>
<dbReference type="Gene3D" id="2.60.40.1180">
    <property type="entry name" value="Golgi alpha-mannosidase II"/>
    <property type="match status" value="1"/>
</dbReference>
<protein>
    <recommendedName>
        <fullName evidence="2">Glycosyl hydrolase family 95 catalytic domain-containing protein</fullName>
    </recommendedName>
</protein>
<evidence type="ECO:0000256" key="1">
    <source>
        <dbReference type="SAM" id="SignalP"/>
    </source>
</evidence>
<dbReference type="InterPro" id="IPR013780">
    <property type="entry name" value="Glyco_hydro_b"/>
</dbReference>
<evidence type="ECO:0000313" key="3">
    <source>
        <dbReference type="EMBL" id="MEW9623814.1"/>
    </source>
</evidence>
<sequence>MNRLALAALVLATGLGMPVCQASETTTAWHDQRFNADVGGVVGRSDIVLKHPNLRADEAMPLGNGRLGLAVWSEAGLTLQLNRADTLPGRLSPGQVVLTGLKRLAEAPDYAGRLDLHDGEFRESGAGMHATVYVQPDTDVAVIEVRGADPNTRQSVLLHLWQPRKPQAVAQHGVAALAETWKDIGEAGASGQTFGSLAAVTAHARDVRVQAQGPQAVELSFKPDADGSFRVLVAAPEWKGGDATQRARQLLADAGRIPVSAHRDWWHAFWQRAGLMKLGSADGSAEYMENLRAIDLYATAAESRGPLPGSQAGIADLFSPLRDTHQWAPSAYWHWNLRMQVAANLGAGLYRLNEPYFNLYRSNLSNIEAWTRAQMDGRPGACVPETMRFNGDGYEDESWLKQPGLNCSAKSEPYYNARTLSTGAEVSLWIWQQYLTTQDHAFLVANYPVMAASARFLLAYARPATDGLLHTAPSNAHETQWDVRDPTTDVAAMRALFPAVIAAAHALHTDAALVARLQQALPKLPPFPLEHTGDRAVIGLSSDPGARINNSENIGLEPVWPYGLIGDGGTLHATAVRTYLQRPNKLEDDWSLDPIDAARLGLADEMKTALVQLTGKYQQYPSGFAHFVGSEFYVEQAGVVAAALQEGLVQDYDGLIRIAPAWPKGWNADATVYIRSRSKVDLQVHDGVPGTVVIEAGADGDMAVRNPWPGNAAEVVVSASSQRVAEANGQGVLRFRAQAGKAYLVQRADQPHAKLPFAAIDGTAAGKPKALGTRHIGLP</sequence>
<keyword evidence="4" id="KW-1185">Reference proteome</keyword>
<dbReference type="InterPro" id="IPR054363">
    <property type="entry name" value="GH95_cat"/>
</dbReference>
<dbReference type="Proteomes" id="UP001556170">
    <property type="component" value="Unassembled WGS sequence"/>
</dbReference>
<proteinExistence type="predicted"/>
<reference evidence="3 4" key="1">
    <citation type="submission" date="2024-06" db="EMBL/GenBank/DDBJ databases">
        <authorList>
            <person name="Woo H."/>
        </authorList>
    </citation>
    <scope>NUCLEOTIDE SEQUENCE [LARGE SCALE GENOMIC DNA]</scope>
    <source>
        <strain evidence="3 4">S2-g</strain>
    </source>
</reference>
<feature type="domain" description="Glycosyl hydrolase family 95 catalytic" evidence="2">
    <location>
        <begin position="327"/>
        <end position="533"/>
    </location>
</feature>
<dbReference type="Gene3D" id="2.70.98.50">
    <property type="entry name" value="putative glycoside hydrolase family protein from bacillus halodurans"/>
    <property type="match status" value="1"/>
</dbReference>
<dbReference type="PANTHER" id="PTHR31084:SF0">
    <property type="entry name" value="ALPHA-L-FUCOSIDASE 2"/>
    <property type="match status" value="1"/>
</dbReference>
<dbReference type="InterPro" id="IPR012341">
    <property type="entry name" value="6hp_glycosidase-like_sf"/>
</dbReference>
<dbReference type="Pfam" id="PF22124">
    <property type="entry name" value="Glyco_hydro_95_cat"/>
    <property type="match status" value="1"/>
</dbReference>
<feature type="chain" id="PRO_5046514896" description="Glycosyl hydrolase family 95 catalytic domain-containing protein" evidence="1">
    <location>
        <begin position="23"/>
        <end position="779"/>
    </location>
</feature>
<gene>
    <name evidence="3" type="ORF">ABQJ56_06195</name>
</gene>
<evidence type="ECO:0000259" key="2">
    <source>
        <dbReference type="Pfam" id="PF22124"/>
    </source>
</evidence>
<evidence type="ECO:0000313" key="4">
    <source>
        <dbReference type="Proteomes" id="UP001556170"/>
    </source>
</evidence>
<accession>A0ABV3QMW9</accession>
<name>A0ABV3QMW9_9GAMM</name>
<dbReference type="RefSeq" id="WP_367844122.1">
    <property type="nucleotide sequence ID" value="NZ_JBFOHL010000004.1"/>
</dbReference>
<dbReference type="SUPFAM" id="SSF48208">
    <property type="entry name" value="Six-hairpin glycosidases"/>
    <property type="match status" value="1"/>
</dbReference>
<organism evidence="3 4">
    <name type="scientific">Rhodanobacter geophilus</name>
    <dbReference type="NCBI Taxonomy" id="3162488"/>
    <lineage>
        <taxon>Bacteria</taxon>
        <taxon>Pseudomonadati</taxon>
        <taxon>Pseudomonadota</taxon>
        <taxon>Gammaproteobacteria</taxon>
        <taxon>Lysobacterales</taxon>
        <taxon>Rhodanobacteraceae</taxon>
        <taxon>Rhodanobacter</taxon>
    </lineage>
</organism>
<comment type="caution">
    <text evidence="3">The sequence shown here is derived from an EMBL/GenBank/DDBJ whole genome shotgun (WGS) entry which is preliminary data.</text>
</comment>
<dbReference type="PANTHER" id="PTHR31084">
    <property type="entry name" value="ALPHA-L-FUCOSIDASE 2"/>
    <property type="match status" value="1"/>
</dbReference>